<evidence type="ECO:0000313" key="4">
    <source>
        <dbReference type="Proteomes" id="UP000631694"/>
    </source>
</evidence>
<sequence>MALASSTFIERLERFGRDRRGGMAMIFAGTLTAAMLATGVAIDFGQATRVRGQMTTALDSASLAAAREMSAGEKNIDRIVAIARQQYAANFSAGRSELIETVSFSVVPDTASSTVAVTAASRLPTAFMGIAGIETIDVGATSVAAIDGSVVEISMMLDLTGSMGDHPGRNWSVGRPKVRDLEDAAKALVDTLLPAGTNANGKVRIGLAPFSEGVNPGRFLTAVTGVRNPATDCVVERTGADAASDKAPRFYAGPVAAMPLAPVDRMGRSFYCLSKTVQPLTDDRDTLLRGLSNLPVGGYTAGHIGTAWARYLLSPSWSGIWPSESSPAGYGGAMTKKIAILMTDGQYNTFYDIDPGRRSYADAVHQQAKRSADAAVALCTSMKNDGITVYTVGFDLTGAEGAAAKQTLQACASYVDGRLAFFDAKDGEDLLAAYLEIARQILNLRLSS</sequence>
<feature type="transmembrane region" description="Helical" evidence="1">
    <location>
        <begin position="21"/>
        <end position="42"/>
    </location>
</feature>
<dbReference type="EMBL" id="JADZLT010000042">
    <property type="protein sequence ID" value="MBH0237247.1"/>
    <property type="molecule type" value="Genomic_DNA"/>
</dbReference>
<comment type="caution">
    <text evidence="3">The sequence shown here is derived from an EMBL/GenBank/DDBJ whole genome shotgun (WGS) entry which is preliminary data.</text>
</comment>
<dbReference type="InterPro" id="IPR036465">
    <property type="entry name" value="vWFA_dom_sf"/>
</dbReference>
<dbReference type="Pfam" id="PF13400">
    <property type="entry name" value="Tad"/>
    <property type="match status" value="1"/>
</dbReference>
<dbReference type="Proteomes" id="UP000631694">
    <property type="component" value="Unassembled WGS sequence"/>
</dbReference>
<protein>
    <recommendedName>
        <fullName evidence="2">VWFA domain-containing protein</fullName>
    </recommendedName>
</protein>
<evidence type="ECO:0000259" key="2">
    <source>
        <dbReference type="PROSITE" id="PS50234"/>
    </source>
</evidence>
<dbReference type="Gene3D" id="3.40.50.410">
    <property type="entry name" value="von Willebrand factor, type A domain"/>
    <property type="match status" value="1"/>
</dbReference>
<evidence type="ECO:0000313" key="3">
    <source>
        <dbReference type="EMBL" id="MBH0237247.1"/>
    </source>
</evidence>
<organism evidence="3 4">
    <name type="scientific">Methylobrevis albus</name>
    <dbReference type="NCBI Taxonomy" id="2793297"/>
    <lineage>
        <taxon>Bacteria</taxon>
        <taxon>Pseudomonadati</taxon>
        <taxon>Pseudomonadota</taxon>
        <taxon>Alphaproteobacteria</taxon>
        <taxon>Hyphomicrobiales</taxon>
        <taxon>Pleomorphomonadaceae</taxon>
        <taxon>Methylobrevis</taxon>
    </lineage>
</organism>
<dbReference type="AlphaFoldDB" id="A0A931MXK1"/>
<name>A0A931MXK1_9HYPH</name>
<keyword evidence="1" id="KW-0812">Transmembrane</keyword>
<dbReference type="RefSeq" id="WP_197310345.1">
    <property type="nucleotide sequence ID" value="NZ_JADZLT010000042.1"/>
</dbReference>
<reference evidence="3" key="1">
    <citation type="submission" date="2020-12" db="EMBL/GenBank/DDBJ databases">
        <title>Methylobrevis albus sp. nov., isolated from fresh water lack sediment.</title>
        <authorList>
            <person name="Zou Q."/>
        </authorList>
    </citation>
    <scope>NUCLEOTIDE SEQUENCE</scope>
    <source>
        <strain evidence="3">L22</strain>
    </source>
</reference>
<keyword evidence="1" id="KW-0472">Membrane</keyword>
<dbReference type="SUPFAM" id="SSF53300">
    <property type="entry name" value="vWA-like"/>
    <property type="match status" value="1"/>
</dbReference>
<proteinExistence type="predicted"/>
<dbReference type="PROSITE" id="PS50234">
    <property type="entry name" value="VWFA"/>
    <property type="match status" value="1"/>
</dbReference>
<dbReference type="InterPro" id="IPR028087">
    <property type="entry name" value="Tad_N"/>
</dbReference>
<keyword evidence="4" id="KW-1185">Reference proteome</keyword>
<dbReference type="InterPro" id="IPR002035">
    <property type="entry name" value="VWF_A"/>
</dbReference>
<accession>A0A931MXK1</accession>
<keyword evidence="1" id="KW-1133">Transmembrane helix</keyword>
<evidence type="ECO:0000256" key="1">
    <source>
        <dbReference type="SAM" id="Phobius"/>
    </source>
</evidence>
<feature type="domain" description="VWFA" evidence="2">
    <location>
        <begin position="152"/>
        <end position="441"/>
    </location>
</feature>
<gene>
    <name evidence="3" type="ORF">I5731_05385</name>
</gene>